<dbReference type="PANTHER" id="PTHR41964">
    <property type="entry name" value="GLOBAL NITROGEN REGULATOR NRPR"/>
    <property type="match status" value="1"/>
</dbReference>
<protein>
    <submittedName>
        <fullName evidence="3">Transcriptional repressor</fullName>
    </submittedName>
</protein>
<dbReference type="InterPro" id="IPR002846">
    <property type="entry name" value="NRD"/>
</dbReference>
<gene>
    <name evidence="3" type="ORF">ASZ90_008418</name>
</gene>
<proteinExistence type="predicted"/>
<dbReference type="Pfam" id="PF08461">
    <property type="entry name" value="WHD_RNase_R"/>
    <property type="match status" value="1"/>
</dbReference>
<dbReference type="InterPro" id="IPR036984">
    <property type="entry name" value="NrpR_dom_sf"/>
</dbReference>
<evidence type="ECO:0000259" key="1">
    <source>
        <dbReference type="Pfam" id="PF01995"/>
    </source>
</evidence>
<reference evidence="3" key="1">
    <citation type="journal article" date="2015" name="Proc. Natl. Acad. Sci. U.S.A.">
        <title>Networks of energetic and metabolic interactions define dynamics in microbial communities.</title>
        <authorList>
            <person name="Embree M."/>
            <person name="Liu J.K."/>
            <person name="Al-Bassam M.M."/>
            <person name="Zengler K."/>
        </authorList>
    </citation>
    <scope>NUCLEOTIDE SEQUENCE</scope>
</reference>
<dbReference type="AlphaFoldDB" id="A0A0W8FLN3"/>
<comment type="caution">
    <text evidence="3">The sequence shown here is derived from an EMBL/GenBank/DDBJ whole genome shotgun (WGS) entry which is preliminary data.</text>
</comment>
<sequence>MKNLFNVEDVERKGLLILRILSESQDPLGARIIASRMKDSGLDLSERTVRYHLKLMDHKGLTRLIGRRDGRIITDHGKNELSNARVQDKVGLCSSRIDMLAFKTTFDLSKQQGMVPVNISLFTKDRFEEALKAMNPAFQNKIVVSDRIAVAQNGEKLGDVTVPDGKIGLATVCSILINGILLKNGVPIDSKFGGILQVKNGVPLRFVELIHYAGSSLDPSEIFIRGKMTSVNQVVEKGEGNILANFREIPAVSMAHVMDLIEGIQAIGLGGILTVGGIGNTICETIVGVNKAGMILIGGLNPVACAHEQGIDVDNLAMTTIMEFRDMHHISDM</sequence>
<dbReference type="InterPro" id="IPR013668">
    <property type="entry name" value="RNase_R_HTH_12"/>
</dbReference>
<dbReference type="PANTHER" id="PTHR41964:SF1">
    <property type="entry name" value="GLOBAL NITROGEN REGULATOR NRPR"/>
    <property type="match status" value="1"/>
</dbReference>
<dbReference type="EMBL" id="LNQE01001018">
    <property type="protein sequence ID" value="KUG21821.1"/>
    <property type="molecule type" value="Genomic_DNA"/>
</dbReference>
<evidence type="ECO:0000259" key="2">
    <source>
        <dbReference type="Pfam" id="PF08461"/>
    </source>
</evidence>
<accession>A0A0W8FLN3</accession>
<dbReference type="Gene3D" id="3.30.70.1360">
    <property type="entry name" value="mj0159-like"/>
    <property type="match status" value="2"/>
</dbReference>
<feature type="domain" description="NrpR regulatory" evidence="1">
    <location>
        <begin position="90"/>
        <end position="328"/>
    </location>
</feature>
<dbReference type="InterPro" id="IPR038982">
    <property type="entry name" value="NrpR"/>
</dbReference>
<dbReference type="Pfam" id="PF01995">
    <property type="entry name" value="NRD1_2"/>
    <property type="match status" value="1"/>
</dbReference>
<name>A0A0W8FLN3_9ZZZZ</name>
<dbReference type="InterPro" id="IPR036390">
    <property type="entry name" value="WH_DNA-bd_sf"/>
</dbReference>
<evidence type="ECO:0000313" key="3">
    <source>
        <dbReference type="EMBL" id="KUG21821.1"/>
    </source>
</evidence>
<feature type="domain" description="Ribonuclease R winged-helix" evidence="2">
    <location>
        <begin position="17"/>
        <end position="81"/>
    </location>
</feature>
<organism evidence="3">
    <name type="scientific">hydrocarbon metagenome</name>
    <dbReference type="NCBI Taxonomy" id="938273"/>
    <lineage>
        <taxon>unclassified sequences</taxon>
        <taxon>metagenomes</taxon>
        <taxon>ecological metagenomes</taxon>
    </lineage>
</organism>
<dbReference type="SUPFAM" id="SSF46785">
    <property type="entry name" value="Winged helix' DNA-binding domain"/>
    <property type="match status" value="1"/>
</dbReference>